<evidence type="ECO:0000313" key="1">
    <source>
        <dbReference type="EMBL" id="KAJ7779369.1"/>
    </source>
</evidence>
<dbReference type="EMBL" id="JARJLG010000007">
    <property type="protein sequence ID" value="KAJ7779369.1"/>
    <property type="molecule type" value="Genomic_DNA"/>
</dbReference>
<sequence length="379" mass="40976">MTHATPFSEALDVIYETIGCDGATVNKPAISYRLSNATQKSVPINLTSEEDWQGCQEDVQEAEDKKKGAKITVSIIVSLQVRLIHSLRSFQYLASLRVKLGVTGAGKAGKSKKIVIMDLEHAGSGDDDFDEGVGILVKEGKHLEQLQNQYGHCQRCGTSKSCKIDMAGNHHHQTNGQLRAWSRTLAAGTHNVTLKTPPQADLFSTFFKKFGGGAAPPPAAEPLNPAFGNMGPFMGMNPYAYMPWGAPFGAPANFGGLSSHQPHTPMTPTPIAGPSARSTPALLPAFPSSDPPDMGAINPYPEIAEFFRELDGYDPKRRLLDAVSNFEKLDYYNIDEIANIGKASEIAQIVGITIGNATHILGHVKAEMKHIDRERRATA</sequence>
<organism evidence="1 2">
    <name type="scientific">Mycena maculata</name>
    <dbReference type="NCBI Taxonomy" id="230809"/>
    <lineage>
        <taxon>Eukaryota</taxon>
        <taxon>Fungi</taxon>
        <taxon>Dikarya</taxon>
        <taxon>Basidiomycota</taxon>
        <taxon>Agaricomycotina</taxon>
        <taxon>Agaricomycetes</taxon>
        <taxon>Agaricomycetidae</taxon>
        <taxon>Agaricales</taxon>
        <taxon>Marasmiineae</taxon>
        <taxon>Mycenaceae</taxon>
        <taxon>Mycena</taxon>
    </lineage>
</organism>
<keyword evidence="2" id="KW-1185">Reference proteome</keyword>
<proteinExistence type="predicted"/>
<accession>A0AAD7K8N5</accession>
<reference evidence="1" key="1">
    <citation type="submission" date="2023-03" db="EMBL/GenBank/DDBJ databases">
        <title>Massive genome expansion in bonnet fungi (Mycena s.s.) driven by repeated elements and novel gene families across ecological guilds.</title>
        <authorList>
            <consortium name="Lawrence Berkeley National Laboratory"/>
            <person name="Harder C.B."/>
            <person name="Miyauchi S."/>
            <person name="Viragh M."/>
            <person name="Kuo A."/>
            <person name="Thoen E."/>
            <person name="Andreopoulos B."/>
            <person name="Lu D."/>
            <person name="Skrede I."/>
            <person name="Drula E."/>
            <person name="Henrissat B."/>
            <person name="Morin E."/>
            <person name="Kohler A."/>
            <person name="Barry K."/>
            <person name="LaButti K."/>
            <person name="Morin E."/>
            <person name="Salamov A."/>
            <person name="Lipzen A."/>
            <person name="Mereny Z."/>
            <person name="Hegedus B."/>
            <person name="Baldrian P."/>
            <person name="Stursova M."/>
            <person name="Weitz H."/>
            <person name="Taylor A."/>
            <person name="Grigoriev I.V."/>
            <person name="Nagy L.G."/>
            <person name="Martin F."/>
            <person name="Kauserud H."/>
        </authorList>
    </citation>
    <scope>NUCLEOTIDE SEQUENCE</scope>
    <source>
        <strain evidence="1">CBHHK188m</strain>
    </source>
</reference>
<dbReference type="AlphaFoldDB" id="A0AAD7K8N5"/>
<dbReference type="Proteomes" id="UP001215280">
    <property type="component" value="Unassembled WGS sequence"/>
</dbReference>
<name>A0AAD7K8N5_9AGAR</name>
<gene>
    <name evidence="1" type="ORF">DFH07DRAFT_730184</name>
</gene>
<protein>
    <submittedName>
        <fullName evidence="1">Uncharacterized protein</fullName>
    </submittedName>
</protein>
<evidence type="ECO:0000313" key="2">
    <source>
        <dbReference type="Proteomes" id="UP001215280"/>
    </source>
</evidence>
<comment type="caution">
    <text evidence="1">The sequence shown here is derived from an EMBL/GenBank/DDBJ whole genome shotgun (WGS) entry which is preliminary data.</text>
</comment>